<reference evidence="3 4" key="1">
    <citation type="submission" date="2023-02" db="EMBL/GenBank/DDBJ databases">
        <title>Microbacterium betulae sp. nov., isolated from birch wood.</title>
        <authorList>
            <person name="Pasciak M."/>
            <person name="Pawlik K.J."/>
            <person name="Martynowski D."/>
            <person name="Laczmanski L."/>
            <person name="Ciekot J."/>
            <person name="Szponar B."/>
            <person name="Wojcik-Fatla A."/>
            <person name="Mackiewicz B."/>
            <person name="Farian E."/>
            <person name="Cholewa G."/>
            <person name="Cholewa A."/>
            <person name="Dutkiewicz J."/>
        </authorList>
    </citation>
    <scope>NUCLEOTIDE SEQUENCE [LARGE SCALE GENOMIC DNA]</scope>
    <source>
        <strain evidence="3 4">AB</strain>
    </source>
</reference>
<protein>
    <recommendedName>
        <fullName evidence="2">PKD domain-containing protein</fullName>
    </recommendedName>
</protein>
<dbReference type="EMBL" id="CP118157">
    <property type="protein sequence ID" value="WOF21812.1"/>
    <property type="molecule type" value="Genomic_DNA"/>
</dbReference>
<dbReference type="InterPro" id="IPR035986">
    <property type="entry name" value="PKD_dom_sf"/>
</dbReference>
<proteinExistence type="predicted"/>
<evidence type="ECO:0000256" key="1">
    <source>
        <dbReference type="SAM" id="MobiDB-lite"/>
    </source>
</evidence>
<feature type="domain" description="PKD" evidence="2">
    <location>
        <begin position="156"/>
        <end position="209"/>
    </location>
</feature>
<sequence>MVSTCTPEETLIGLCSETRNEGDHVEIEAEHHRPGSEPPQRAPYRPIDDRDSDAYDEGGGSPGEGNECRVETLGTERLRCFLDRSVPEEEEDPPEAPVIPPIGERDVLAFAPAPLTVATEPDGVAVVGMPMNVVAPAQEHVAGGSLFGLPVRVVFTPASFAFDFGDGTVRTSSSGGSSWSDQGLPEFSATATSHAYASRGTYTVVASVSYNAVVDFGVWGAYPVDGLVTTSSPASSVRVVEAHTALVERSCIENPAGPGC</sequence>
<dbReference type="SUPFAM" id="SSF49299">
    <property type="entry name" value="PKD domain"/>
    <property type="match status" value="1"/>
</dbReference>
<name>A0AA97I5R1_9MICO</name>
<dbReference type="Gene3D" id="2.60.40.10">
    <property type="entry name" value="Immunoglobulins"/>
    <property type="match status" value="1"/>
</dbReference>
<organism evidence="3 4">
    <name type="scientific">Microbacterium betulae</name>
    <dbReference type="NCBI Taxonomy" id="2981139"/>
    <lineage>
        <taxon>Bacteria</taxon>
        <taxon>Bacillati</taxon>
        <taxon>Actinomycetota</taxon>
        <taxon>Actinomycetes</taxon>
        <taxon>Micrococcales</taxon>
        <taxon>Microbacteriaceae</taxon>
        <taxon>Microbacterium</taxon>
    </lineage>
</organism>
<keyword evidence="4" id="KW-1185">Reference proteome</keyword>
<dbReference type="KEGG" id="mbet:N8K70_10490"/>
<gene>
    <name evidence="3" type="ORF">N8K70_10490</name>
</gene>
<evidence type="ECO:0000259" key="2">
    <source>
        <dbReference type="PROSITE" id="PS50093"/>
    </source>
</evidence>
<accession>A0AA97I5R1</accession>
<evidence type="ECO:0000313" key="3">
    <source>
        <dbReference type="EMBL" id="WOF21812.1"/>
    </source>
</evidence>
<dbReference type="InterPro" id="IPR000601">
    <property type="entry name" value="PKD_dom"/>
</dbReference>
<dbReference type="Proteomes" id="UP001305498">
    <property type="component" value="Chromosome"/>
</dbReference>
<dbReference type="GO" id="GO:0005975">
    <property type="term" value="P:carbohydrate metabolic process"/>
    <property type="evidence" value="ECO:0007669"/>
    <property type="project" value="UniProtKB-ARBA"/>
</dbReference>
<dbReference type="RefSeq" id="WP_317138290.1">
    <property type="nucleotide sequence ID" value="NZ_CP118157.1"/>
</dbReference>
<dbReference type="PROSITE" id="PS50093">
    <property type="entry name" value="PKD"/>
    <property type="match status" value="1"/>
</dbReference>
<evidence type="ECO:0000313" key="4">
    <source>
        <dbReference type="Proteomes" id="UP001305498"/>
    </source>
</evidence>
<dbReference type="AlphaFoldDB" id="A0AA97I5R1"/>
<dbReference type="InterPro" id="IPR013783">
    <property type="entry name" value="Ig-like_fold"/>
</dbReference>
<feature type="compositionally biased region" description="Basic and acidic residues" evidence="1">
    <location>
        <begin position="18"/>
        <end position="35"/>
    </location>
</feature>
<feature type="region of interest" description="Disordered" evidence="1">
    <location>
        <begin position="1"/>
        <end position="69"/>
    </location>
</feature>